<proteinExistence type="predicted"/>
<protein>
    <submittedName>
        <fullName evidence="1">Uncharacterized protein</fullName>
    </submittedName>
</protein>
<dbReference type="STRING" id="216946.STURO_v1c03140"/>
<keyword evidence="2" id="KW-1185">Reference proteome</keyword>
<evidence type="ECO:0000313" key="1">
    <source>
        <dbReference type="EMBL" id="AKU79559.1"/>
    </source>
</evidence>
<dbReference type="EMBL" id="CP012328">
    <property type="protein sequence ID" value="AKU79559.1"/>
    <property type="molecule type" value="Genomic_DNA"/>
</dbReference>
<gene>
    <name evidence="1" type="ORF">STURON_00313</name>
</gene>
<dbReference type="OrthoDB" id="388855at2"/>
<organism evidence="1 2">
    <name type="scientific">Spiroplasma turonicum</name>
    <dbReference type="NCBI Taxonomy" id="216946"/>
    <lineage>
        <taxon>Bacteria</taxon>
        <taxon>Bacillati</taxon>
        <taxon>Mycoplasmatota</taxon>
        <taxon>Mollicutes</taxon>
        <taxon>Entomoplasmatales</taxon>
        <taxon>Spiroplasmataceae</taxon>
        <taxon>Spiroplasma</taxon>
    </lineage>
</organism>
<dbReference type="KEGG" id="stur:STURON_00313"/>
<accession>A0A0K1P5V8</accession>
<dbReference type="RefSeq" id="WP_075048158.1">
    <property type="nucleotide sequence ID" value="NZ_CP012328.1"/>
</dbReference>
<reference evidence="1 2" key="1">
    <citation type="journal article" date="2015" name="Genome Announc.">
        <title>Complete Genome Sequence of Spiroplasma turonicum Strain Tab4cT, a Parasite of a Horse Fly, Haematopota sp. (Diptera: Tabanidae).</title>
        <authorList>
            <person name="Davis R.E."/>
            <person name="Shao J."/>
            <person name="Zhao Y."/>
            <person name="Gasparich G.E."/>
            <person name="Gaynor B.J."/>
            <person name="Donofrio N."/>
        </authorList>
    </citation>
    <scope>NUCLEOTIDE SEQUENCE [LARGE SCALE GENOMIC DNA]</scope>
    <source>
        <strain evidence="1 2">Tab4c</strain>
    </source>
</reference>
<sequence>MSEKIYQISSEQIGVVSFPEPWFLAHVEVDGVEPFQMFYPSLDEGIKRFAPFFEEHVINVWKKLGDEGERKIKELKDYVINEWYDPGVETMRRAMYETYGYPEFKDKTGKELIEDGYDFLAITIGHICIRFNKLNFYFKDLHISTRIVDKFLAVDFWTKAKKDALDELANTVLK</sequence>
<evidence type="ECO:0000313" key="2">
    <source>
        <dbReference type="Proteomes" id="UP000067243"/>
    </source>
</evidence>
<dbReference type="PATRIC" id="fig|216946.3.peg.314"/>
<name>A0A0K1P5V8_9MOLU</name>
<dbReference type="AlphaFoldDB" id="A0A0K1P5V8"/>
<dbReference type="Proteomes" id="UP000067243">
    <property type="component" value="Chromosome"/>
</dbReference>